<evidence type="ECO:0000313" key="12">
    <source>
        <dbReference type="Proteomes" id="UP000007303"/>
    </source>
</evidence>
<dbReference type="FunFam" id="1.20.1070.10:FF:000390">
    <property type="entry name" value="Novopsin-1"/>
    <property type="match status" value="1"/>
</dbReference>
<organism evidence="11 12">
    <name type="scientific">Tetraodon nigroviridis</name>
    <name type="common">Spotted green pufferfish</name>
    <name type="synonym">Chelonodon nigroviridis</name>
    <dbReference type="NCBI Taxonomy" id="99883"/>
    <lineage>
        <taxon>Eukaryota</taxon>
        <taxon>Metazoa</taxon>
        <taxon>Chordata</taxon>
        <taxon>Craniata</taxon>
        <taxon>Vertebrata</taxon>
        <taxon>Euteleostomi</taxon>
        <taxon>Actinopterygii</taxon>
        <taxon>Neopterygii</taxon>
        <taxon>Teleostei</taxon>
        <taxon>Neoteleostei</taxon>
        <taxon>Acanthomorphata</taxon>
        <taxon>Eupercaria</taxon>
        <taxon>Tetraodontiformes</taxon>
        <taxon>Tetradontoidea</taxon>
        <taxon>Tetraodontidae</taxon>
        <taxon>Tetraodon</taxon>
    </lineage>
</organism>
<dbReference type="Pfam" id="PF00001">
    <property type="entry name" value="7tm_1"/>
    <property type="match status" value="1"/>
</dbReference>
<feature type="transmembrane region" description="Helical" evidence="9">
    <location>
        <begin position="108"/>
        <end position="127"/>
    </location>
</feature>
<dbReference type="GO" id="GO:0004930">
    <property type="term" value="F:G protein-coupled receptor activity"/>
    <property type="evidence" value="ECO:0007669"/>
    <property type="project" value="UniProtKB-KW"/>
</dbReference>
<evidence type="ECO:0000256" key="8">
    <source>
        <dbReference type="SAM" id="MobiDB-lite"/>
    </source>
</evidence>
<keyword evidence="6" id="KW-0675">Receptor</keyword>
<evidence type="ECO:0000256" key="3">
    <source>
        <dbReference type="ARBA" id="ARBA00022989"/>
    </source>
</evidence>
<dbReference type="InterPro" id="IPR017452">
    <property type="entry name" value="GPCR_Rhodpsn_7TM"/>
</dbReference>
<dbReference type="PANTHER" id="PTHR24240">
    <property type="entry name" value="OPSIN"/>
    <property type="match status" value="1"/>
</dbReference>
<feature type="transmembrane region" description="Helical" evidence="9">
    <location>
        <begin position="196"/>
        <end position="219"/>
    </location>
</feature>
<evidence type="ECO:0000256" key="9">
    <source>
        <dbReference type="SAM" id="Phobius"/>
    </source>
</evidence>
<dbReference type="Ensembl" id="ENSTNIT00000007887.1">
    <property type="protein sequence ID" value="ENSTNIP00000007726.1"/>
    <property type="gene ID" value="ENSTNIG00000005061.1"/>
</dbReference>
<dbReference type="InParanoid" id="H3CHJ8"/>
<dbReference type="InterPro" id="IPR000276">
    <property type="entry name" value="GPCR_Rhodpsn"/>
</dbReference>
<feature type="transmembrane region" description="Helical" evidence="9">
    <location>
        <begin position="29"/>
        <end position="52"/>
    </location>
</feature>
<keyword evidence="7" id="KW-0807">Transducer</keyword>
<evidence type="ECO:0000256" key="4">
    <source>
        <dbReference type="ARBA" id="ARBA00023040"/>
    </source>
</evidence>
<dbReference type="PROSITE" id="PS50262">
    <property type="entry name" value="G_PROTEIN_RECEP_F1_2"/>
    <property type="match status" value="1"/>
</dbReference>
<reference evidence="11" key="3">
    <citation type="submission" date="2025-09" db="UniProtKB">
        <authorList>
            <consortium name="Ensembl"/>
        </authorList>
    </citation>
    <scope>IDENTIFICATION</scope>
</reference>
<evidence type="ECO:0000256" key="1">
    <source>
        <dbReference type="ARBA" id="ARBA00004141"/>
    </source>
</evidence>
<evidence type="ECO:0000313" key="11">
    <source>
        <dbReference type="Ensembl" id="ENSTNIP00000007726.1"/>
    </source>
</evidence>
<keyword evidence="12" id="KW-1185">Reference proteome</keyword>
<dbReference type="HOGENOM" id="CLU_009579_3_0_1"/>
<feature type="region of interest" description="Disordered" evidence="8">
    <location>
        <begin position="323"/>
        <end position="423"/>
    </location>
</feature>
<dbReference type="PRINTS" id="PR00237">
    <property type="entry name" value="GPCRRHODOPSN"/>
</dbReference>
<keyword evidence="3 9" id="KW-1133">Transmembrane helix</keyword>
<feature type="transmembrane region" description="Helical" evidence="9">
    <location>
        <begin position="139"/>
        <end position="161"/>
    </location>
</feature>
<evidence type="ECO:0000256" key="6">
    <source>
        <dbReference type="ARBA" id="ARBA00023170"/>
    </source>
</evidence>
<dbReference type="InterPro" id="IPR050125">
    <property type="entry name" value="GPCR_opsins"/>
</dbReference>
<reference evidence="12" key="1">
    <citation type="journal article" date="2004" name="Nature">
        <title>Genome duplication in the teleost fish Tetraodon nigroviridis reveals the early vertebrate proto-karyotype.</title>
        <authorList>
            <person name="Jaillon O."/>
            <person name="Aury J.-M."/>
            <person name="Brunet F."/>
            <person name="Petit J.-L."/>
            <person name="Stange-Thomann N."/>
            <person name="Mauceli E."/>
            <person name="Bouneau L."/>
            <person name="Fischer C."/>
            <person name="Ozouf-Costaz C."/>
            <person name="Bernot A."/>
            <person name="Nicaud S."/>
            <person name="Jaffe D."/>
            <person name="Fisher S."/>
            <person name="Lutfalla G."/>
            <person name="Dossat C."/>
            <person name="Segurens B."/>
            <person name="Dasilva C."/>
            <person name="Salanoubat M."/>
            <person name="Levy M."/>
            <person name="Boudet N."/>
            <person name="Castellano S."/>
            <person name="Anthouard V."/>
            <person name="Jubin C."/>
            <person name="Castelli V."/>
            <person name="Katinka M."/>
            <person name="Vacherie B."/>
            <person name="Biemont C."/>
            <person name="Skalli Z."/>
            <person name="Cattolico L."/>
            <person name="Poulain J."/>
            <person name="De Berardinis V."/>
            <person name="Cruaud C."/>
            <person name="Duprat S."/>
            <person name="Brottier P."/>
            <person name="Coutanceau J.-P."/>
            <person name="Gouzy J."/>
            <person name="Parra G."/>
            <person name="Lardier G."/>
            <person name="Chapple C."/>
            <person name="McKernan K.J."/>
            <person name="McEwan P."/>
            <person name="Bosak S."/>
            <person name="Kellis M."/>
            <person name="Volff J.-N."/>
            <person name="Guigo R."/>
            <person name="Zody M.C."/>
            <person name="Mesirov J."/>
            <person name="Lindblad-Toh K."/>
            <person name="Birren B."/>
            <person name="Nusbaum C."/>
            <person name="Kahn D."/>
            <person name="Robinson-Rechavi M."/>
            <person name="Laudet V."/>
            <person name="Schachter V."/>
            <person name="Quetier F."/>
            <person name="Saurin W."/>
            <person name="Scarpelli C."/>
            <person name="Wincker P."/>
            <person name="Lander E.S."/>
            <person name="Weissenbach J."/>
            <person name="Roest Crollius H."/>
        </authorList>
    </citation>
    <scope>NUCLEOTIDE SEQUENCE [LARGE SCALE GENOMIC DNA]</scope>
</reference>
<evidence type="ECO:0000256" key="5">
    <source>
        <dbReference type="ARBA" id="ARBA00023136"/>
    </source>
</evidence>
<dbReference type="AlphaFoldDB" id="H3CHJ8"/>
<feature type="compositionally biased region" description="Basic residues" evidence="8">
    <location>
        <begin position="343"/>
        <end position="353"/>
    </location>
</feature>
<dbReference type="Gene3D" id="1.20.1070.10">
    <property type="entry name" value="Rhodopsin 7-helix transmembrane proteins"/>
    <property type="match status" value="1"/>
</dbReference>
<evidence type="ECO:0000256" key="2">
    <source>
        <dbReference type="ARBA" id="ARBA00022692"/>
    </source>
</evidence>
<feature type="transmembrane region" description="Helical" evidence="9">
    <location>
        <begin position="246"/>
        <end position="271"/>
    </location>
</feature>
<evidence type="ECO:0000259" key="10">
    <source>
        <dbReference type="PROSITE" id="PS50262"/>
    </source>
</evidence>
<keyword evidence="2 9" id="KW-0812">Transmembrane</keyword>
<feature type="transmembrane region" description="Helical" evidence="9">
    <location>
        <begin position="283"/>
        <end position="303"/>
    </location>
</feature>
<dbReference type="Proteomes" id="UP000007303">
    <property type="component" value="Unassembled WGS sequence"/>
</dbReference>
<accession>H3CHJ8</accession>
<feature type="region of interest" description="Disordered" evidence="8">
    <location>
        <begin position="1"/>
        <end position="20"/>
    </location>
</feature>
<sequence length="423" mass="45842">MEPSRPWRNSSVLGGGAEPPLSEQGETIIGVYLLLLGWLSWFGNTVVLFVLVRQRSSLQPTDLLTFNLAVSDASISVFGYSRGIIQIFNVFQDSGFIISSIWTCEVDGFLTLIFGLSSINTLTVISITRYIKGCQPSRAALISRSSVSVCLLLIWTTAGFWSGAPLLGWGSYTDRGYGTCEIDWSKAASSGVYRSYIISIFIFCFFIPVFIMLFCYISIINTVKRGNALAADGHLSHRQRTMERDVTVVSTVICTAFILAWSPYAVVSMWSACGFQVPSLTSIFTRLFAKSASFYNPLIYFGLSSKFRRDASLLLPCAGGTGGTRDAGGPQRFQPQAAGHGCGHARGRGHGHGRAAASARARLKAHLTHTDRKYSPVMEPPAPGAQPGGSSPPRTPPPASNQLFHITVAPPTDPSSESECERL</sequence>
<feature type="domain" description="G-protein coupled receptors family 1 profile" evidence="10">
    <location>
        <begin position="43"/>
        <end position="300"/>
    </location>
</feature>
<proteinExistence type="predicted"/>
<dbReference type="GO" id="GO:0016020">
    <property type="term" value="C:membrane"/>
    <property type="evidence" value="ECO:0007669"/>
    <property type="project" value="UniProtKB-SubCell"/>
</dbReference>
<comment type="subcellular location">
    <subcellularLocation>
        <location evidence="1">Membrane</location>
        <topology evidence="1">Multi-pass membrane protein</topology>
    </subcellularLocation>
</comment>
<protein>
    <submittedName>
        <fullName evidence="11">Opsin 6, group member a</fullName>
    </submittedName>
</protein>
<dbReference type="FunCoup" id="H3CHJ8">
    <property type="interactions" value="5"/>
</dbReference>
<dbReference type="GeneTree" id="ENSGT01120000271854"/>
<keyword evidence="4" id="KW-0297">G-protein coupled receptor</keyword>
<dbReference type="OMA" id="FIITSIW"/>
<evidence type="ECO:0000256" key="7">
    <source>
        <dbReference type="ARBA" id="ARBA00023224"/>
    </source>
</evidence>
<feature type="transmembrane region" description="Helical" evidence="9">
    <location>
        <begin position="64"/>
        <end position="88"/>
    </location>
</feature>
<reference evidence="11" key="2">
    <citation type="submission" date="2025-08" db="UniProtKB">
        <authorList>
            <consortium name="Ensembl"/>
        </authorList>
    </citation>
    <scope>IDENTIFICATION</scope>
</reference>
<dbReference type="GO" id="GO:0007602">
    <property type="term" value="P:phototransduction"/>
    <property type="evidence" value="ECO:0007669"/>
    <property type="project" value="Ensembl"/>
</dbReference>
<dbReference type="SUPFAM" id="SSF81321">
    <property type="entry name" value="Family A G protein-coupled receptor-like"/>
    <property type="match status" value="1"/>
</dbReference>
<keyword evidence="5 9" id="KW-0472">Membrane</keyword>
<name>H3CHJ8_TETNG</name>